<evidence type="ECO:0000313" key="9">
    <source>
        <dbReference type="EMBL" id="MEB4591538.1"/>
    </source>
</evidence>
<sequence>MKRLAELTLQQHFHGLGEGFYAEHQPQGLQHPSLTRANPAIGQQLGLDPAECATDDFLQIFSGNALLPNSRPLAQAYAGHQFGHFNPFLGDGRAVLLGEVETATGLLDICLKGAGRTPYARNADGRAGLDECLHEYAITEQLAALGVPTTRCLCITQGSGLVYRSGFGPEAMLTRIAPSHIRFGTFENYHFQRNTKALRKLADYVIHWHFPHCAEAGEQRYAAFFQEVVLRAARLIAHWQAVGFVHGVMNTDNQSILGLTLDVGLSGFTPERDPACVINPADEKGRYAFGQQPVVGLWNCNVLARALSSLIAADDLRSALQTYEPEYLRHYAALTCSEPAV</sequence>
<dbReference type="Pfam" id="PF02696">
    <property type="entry name" value="SelO"/>
    <property type="match status" value="1"/>
</dbReference>
<evidence type="ECO:0000256" key="3">
    <source>
        <dbReference type="ARBA" id="ARBA00022679"/>
    </source>
</evidence>
<keyword evidence="4 9" id="KW-0548">Nucleotidyltransferase</keyword>
<evidence type="ECO:0000256" key="1">
    <source>
        <dbReference type="ARBA" id="ARBA00001946"/>
    </source>
</evidence>
<evidence type="ECO:0000256" key="6">
    <source>
        <dbReference type="ARBA" id="ARBA00022741"/>
    </source>
</evidence>
<evidence type="ECO:0000256" key="8">
    <source>
        <dbReference type="ARBA" id="ARBA00022842"/>
    </source>
</evidence>
<dbReference type="EMBL" id="JAYMYJ010000106">
    <property type="protein sequence ID" value="MEB4591538.1"/>
    <property type="molecule type" value="Genomic_DNA"/>
</dbReference>
<keyword evidence="10" id="KW-1185">Reference proteome</keyword>
<evidence type="ECO:0000256" key="7">
    <source>
        <dbReference type="ARBA" id="ARBA00022840"/>
    </source>
</evidence>
<keyword evidence="5" id="KW-0479">Metal-binding</keyword>
<reference evidence="9 10" key="2">
    <citation type="submission" date="2024-01" db="EMBL/GenBank/DDBJ databases">
        <authorList>
            <person name="Xie X."/>
        </authorList>
    </citation>
    <scope>NUCLEOTIDE SEQUENCE [LARGE SCALE GENOMIC DNA]</scope>
    <source>
        <strain evidence="9">SCUT-1</strain>
    </source>
</reference>
<dbReference type="RefSeq" id="WP_324695213.1">
    <property type="nucleotide sequence ID" value="NZ_JAYMYJ010000106.1"/>
</dbReference>
<dbReference type="InterPro" id="IPR003846">
    <property type="entry name" value="SelO"/>
</dbReference>
<comment type="caution">
    <text evidence="9">The sequence shown here is derived from an EMBL/GenBank/DDBJ whole genome shotgun (WGS) entry which is preliminary data.</text>
</comment>
<dbReference type="PANTHER" id="PTHR32057:SF14">
    <property type="entry name" value="PROTEIN ADENYLYLTRANSFERASE SELO, MITOCHONDRIAL"/>
    <property type="match status" value="1"/>
</dbReference>
<reference evidence="10" key="1">
    <citation type="submission" date="2023-07" db="EMBL/GenBank/DDBJ databases">
        <title>The carbon used by Thiothrix.</title>
        <authorList>
            <person name="Chen L."/>
        </authorList>
    </citation>
    <scope>NUCLEOTIDE SEQUENCE [LARGE SCALE GENOMIC DNA]</scope>
</reference>
<evidence type="ECO:0000256" key="2">
    <source>
        <dbReference type="ARBA" id="ARBA00009747"/>
    </source>
</evidence>
<protein>
    <submittedName>
        <fullName evidence="9">Protein adenylyltransferase SelO family protein</fullName>
    </submittedName>
</protein>
<accession>A0ABU6CXI8</accession>
<organism evidence="9 10">
    <name type="scientific">Candidatus Thiothrix phosphatis</name>
    <dbReference type="NCBI Taxonomy" id="3112415"/>
    <lineage>
        <taxon>Bacteria</taxon>
        <taxon>Pseudomonadati</taxon>
        <taxon>Pseudomonadota</taxon>
        <taxon>Gammaproteobacteria</taxon>
        <taxon>Thiotrichales</taxon>
        <taxon>Thiotrichaceae</taxon>
        <taxon>Thiothrix</taxon>
    </lineage>
</organism>
<keyword evidence="3" id="KW-0808">Transferase</keyword>
<keyword evidence="8" id="KW-0460">Magnesium</keyword>
<evidence type="ECO:0000256" key="5">
    <source>
        <dbReference type="ARBA" id="ARBA00022723"/>
    </source>
</evidence>
<dbReference type="Proteomes" id="UP001308005">
    <property type="component" value="Unassembled WGS sequence"/>
</dbReference>
<keyword evidence="7" id="KW-0067">ATP-binding</keyword>
<evidence type="ECO:0000313" key="10">
    <source>
        <dbReference type="Proteomes" id="UP001308005"/>
    </source>
</evidence>
<comment type="cofactor">
    <cofactor evidence="1">
        <name>Mg(2+)</name>
        <dbReference type="ChEBI" id="CHEBI:18420"/>
    </cofactor>
</comment>
<dbReference type="GO" id="GO:0016779">
    <property type="term" value="F:nucleotidyltransferase activity"/>
    <property type="evidence" value="ECO:0007669"/>
    <property type="project" value="UniProtKB-KW"/>
</dbReference>
<evidence type="ECO:0000256" key="4">
    <source>
        <dbReference type="ARBA" id="ARBA00022695"/>
    </source>
</evidence>
<comment type="similarity">
    <text evidence="2">Belongs to the SELO family.</text>
</comment>
<dbReference type="PANTHER" id="PTHR32057">
    <property type="entry name" value="PROTEIN ADENYLYLTRANSFERASE SELO, MITOCHONDRIAL"/>
    <property type="match status" value="1"/>
</dbReference>
<keyword evidence="6" id="KW-0547">Nucleotide-binding</keyword>
<proteinExistence type="inferred from homology"/>
<gene>
    <name evidence="9" type="ORF">VSS37_11150</name>
</gene>
<name>A0ABU6CXI8_9GAMM</name>